<sequence>MIIVGADNRPPMLEKSLYDSWKSKFYMENMENGRMILDSVQNGPLVWPTITIEDGTTRRKTYAKRSASEKLQVDYDCKATNIILQGLPPDVYAIINYHKVSKRDLGQSQASYARNKIIITRKGVFVQLINNMNVINMSMRPVQVNTKFLNSLLPEWSLAVIVFNQGDDLISCLNKAMSFLIVVASSRFLSTNNQLRTSSNPRNQATIQDGRVTVQQVQGRQGHSYASRDGKKTRTRRGGQVKVVKCYNCQGEGHMARKCTQPKRPRNVAWFKEKAMLAEAREAGQILDEEQLAFLADLGIPDGQTTQTTILNTAAFQTEDLDAYDSNCDDVSNAKVVLMANLSNDGSNVIAKAPHHEPYHTDMDNQSMHTMQGFEHTLVVDFTDNEITSDSNIIPYSQYLQESQQAVV</sequence>
<keyword evidence="1" id="KW-0862">Zinc</keyword>
<dbReference type="EMBL" id="BQNB010017737">
    <property type="protein sequence ID" value="GJT66683.1"/>
    <property type="molecule type" value="Genomic_DNA"/>
</dbReference>
<proteinExistence type="predicted"/>
<reference evidence="4" key="1">
    <citation type="journal article" date="2022" name="Int. J. Mol. Sci.">
        <title>Draft Genome of Tanacetum Coccineum: Genomic Comparison of Closely Related Tanacetum-Family Plants.</title>
        <authorList>
            <person name="Yamashiro T."/>
            <person name="Shiraishi A."/>
            <person name="Nakayama K."/>
            <person name="Satake H."/>
        </authorList>
    </citation>
    <scope>NUCLEOTIDE SEQUENCE</scope>
</reference>
<evidence type="ECO:0000313" key="5">
    <source>
        <dbReference type="Proteomes" id="UP001151760"/>
    </source>
</evidence>
<feature type="domain" description="CCHC-type" evidence="3">
    <location>
        <begin position="245"/>
        <end position="261"/>
    </location>
</feature>
<keyword evidence="5" id="KW-1185">Reference proteome</keyword>
<protein>
    <submittedName>
        <fullName evidence="4">Ribonuclease H-like domain-containing protein</fullName>
    </submittedName>
</protein>
<evidence type="ECO:0000313" key="4">
    <source>
        <dbReference type="EMBL" id="GJT66683.1"/>
    </source>
</evidence>
<dbReference type="Proteomes" id="UP001151760">
    <property type="component" value="Unassembled WGS sequence"/>
</dbReference>
<evidence type="ECO:0000256" key="2">
    <source>
        <dbReference type="SAM" id="MobiDB-lite"/>
    </source>
</evidence>
<keyword evidence="1" id="KW-0863">Zinc-finger</keyword>
<dbReference type="SMART" id="SM00343">
    <property type="entry name" value="ZnF_C2HC"/>
    <property type="match status" value="1"/>
</dbReference>
<dbReference type="InterPro" id="IPR036875">
    <property type="entry name" value="Znf_CCHC_sf"/>
</dbReference>
<evidence type="ECO:0000259" key="3">
    <source>
        <dbReference type="PROSITE" id="PS50158"/>
    </source>
</evidence>
<name>A0ABQ5FV05_9ASTR</name>
<dbReference type="Pfam" id="PF00098">
    <property type="entry name" value="zf-CCHC"/>
    <property type="match status" value="1"/>
</dbReference>
<evidence type="ECO:0000256" key="1">
    <source>
        <dbReference type="PROSITE-ProRule" id="PRU00047"/>
    </source>
</evidence>
<accession>A0ABQ5FV05</accession>
<organism evidence="4 5">
    <name type="scientific">Tanacetum coccineum</name>
    <dbReference type="NCBI Taxonomy" id="301880"/>
    <lineage>
        <taxon>Eukaryota</taxon>
        <taxon>Viridiplantae</taxon>
        <taxon>Streptophyta</taxon>
        <taxon>Embryophyta</taxon>
        <taxon>Tracheophyta</taxon>
        <taxon>Spermatophyta</taxon>
        <taxon>Magnoliopsida</taxon>
        <taxon>eudicotyledons</taxon>
        <taxon>Gunneridae</taxon>
        <taxon>Pentapetalae</taxon>
        <taxon>asterids</taxon>
        <taxon>campanulids</taxon>
        <taxon>Asterales</taxon>
        <taxon>Asteraceae</taxon>
        <taxon>Asteroideae</taxon>
        <taxon>Anthemideae</taxon>
        <taxon>Anthemidinae</taxon>
        <taxon>Tanacetum</taxon>
    </lineage>
</organism>
<dbReference type="InterPro" id="IPR001878">
    <property type="entry name" value="Znf_CCHC"/>
</dbReference>
<gene>
    <name evidence="4" type="ORF">Tco_1018163</name>
</gene>
<dbReference type="Gene3D" id="4.10.60.10">
    <property type="entry name" value="Zinc finger, CCHC-type"/>
    <property type="match status" value="1"/>
</dbReference>
<comment type="caution">
    <text evidence="4">The sequence shown here is derived from an EMBL/GenBank/DDBJ whole genome shotgun (WGS) entry which is preliminary data.</text>
</comment>
<feature type="region of interest" description="Disordered" evidence="2">
    <location>
        <begin position="218"/>
        <end position="237"/>
    </location>
</feature>
<keyword evidence="1" id="KW-0479">Metal-binding</keyword>
<feature type="non-terminal residue" evidence="4">
    <location>
        <position position="408"/>
    </location>
</feature>
<dbReference type="PROSITE" id="PS50158">
    <property type="entry name" value="ZF_CCHC"/>
    <property type="match status" value="1"/>
</dbReference>
<dbReference type="SUPFAM" id="SSF57756">
    <property type="entry name" value="Retrovirus zinc finger-like domains"/>
    <property type="match status" value="1"/>
</dbReference>
<reference evidence="4" key="2">
    <citation type="submission" date="2022-01" db="EMBL/GenBank/DDBJ databases">
        <authorList>
            <person name="Yamashiro T."/>
            <person name="Shiraishi A."/>
            <person name="Satake H."/>
            <person name="Nakayama K."/>
        </authorList>
    </citation>
    <scope>NUCLEOTIDE SEQUENCE</scope>
</reference>